<gene>
    <name evidence="7" type="ORF">BJ878DRAFT_531864</name>
</gene>
<accession>A0A9P8CIQ7</accession>
<dbReference type="GO" id="GO:0016887">
    <property type="term" value="F:ATP hydrolysis activity"/>
    <property type="evidence" value="ECO:0007669"/>
    <property type="project" value="InterPro"/>
</dbReference>
<dbReference type="PROSITE" id="PS50929">
    <property type="entry name" value="ABC_TM1F"/>
    <property type="match status" value="1"/>
</dbReference>
<dbReference type="GO" id="GO:0005524">
    <property type="term" value="F:ATP binding"/>
    <property type="evidence" value="ECO:0007669"/>
    <property type="project" value="InterPro"/>
</dbReference>
<dbReference type="InterPro" id="IPR036640">
    <property type="entry name" value="ABC1_TM_sf"/>
</dbReference>
<evidence type="ECO:0000256" key="2">
    <source>
        <dbReference type="ARBA" id="ARBA00022692"/>
    </source>
</evidence>
<dbReference type="GO" id="GO:0016020">
    <property type="term" value="C:membrane"/>
    <property type="evidence" value="ECO:0007669"/>
    <property type="project" value="UniProtKB-SubCell"/>
</dbReference>
<dbReference type="AlphaFoldDB" id="A0A9P8CIQ7"/>
<dbReference type="EMBL" id="MU253747">
    <property type="protein sequence ID" value="KAG9248548.1"/>
    <property type="molecule type" value="Genomic_DNA"/>
</dbReference>
<keyword evidence="7" id="KW-0378">Hydrolase</keyword>
<dbReference type="GO" id="GO:0140359">
    <property type="term" value="F:ABC-type transporter activity"/>
    <property type="evidence" value="ECO:0007669"/>
    <property type="project" value="InterPro"/>
</dbReference>
<dbReference type="SUPFAM" id="SSF90123">
    <property type="entry name" value="ABC transporter transmembrane region"/>
    <property type="match status" value="1"/>
</dbReference>
<evidence type="ECO:0000256" key="3">
    <source>
        <dbReference type="ARBA" id="ARBA00022989"/>
    </source>
</evidence>
<feature type="domain" description="ABC transmembrane type-1" evidence="6">
    <location>
        <begin position="158"/>
        <end position="324"/>
    </location>
</feature>
<comment type="caution">
    <text evidence="7">The sequence shown here is derived from an EMBL/GenBank/DDBJ whole genome shotgun (WGS) entry which is preliminary data.</text>
</comment>
<evidence type="ECO:0000313" key="7">
    <source>
        <dbReference type="EMBL" id="KAG9248548.1"/>
    </source>
</evidence>
<reference evidence="7" key="1">
    <citation type="journal article" date="2021" name="IMA Fungus">
        <title>Genomic characterization of three marine fungi, including Emericellopsis atlantica sp. nov. with signatures of a generalist lifestyle and marine biomass degradation.</title>
        <authorList>
            <person name="Hagestad O.C."/>
            <person name="Hou L."/>
            <person name="Andersen J.H."/>
            <person name="Hansen E.H."/>
            <person name="Altermark B."/>
            <person name="Li C."/>
            <person name="Kuhnert E."/>
            <person name="Cox R.J."/>
            <person name="Crous P.W."/>
            <person name="Spatafora J.W."/>
            <person name="Lail K."/>
            <person name="Amirebrahimi M."/>
            <person name="Lipzen A."/>
            <person name="Pangilinan J."/>
            <person name="Andreopoulos W."/>
            <person name="Hayes R.D."/>
            <person name="Ng V."/>
            <person name="Grigoriev I.V."/>
            <person name="Jackson S.A."/>
            <person name="Sutton T.D.S."/>
            <person name="Dobson A.D.W."/>
            <person name="Rama T."/>
        </authorList>
    </citation>
    <scope>NUCLEOTIDE SEQUENCE</scope>
    <source>
        <strain evidence="7">TRa3180A</strain>
    </source>
</reference>
<dbReference type="Pfam" id="PF00664">
    <property type="entry name" value="ABC_membrane"/>
    <property type="match status" value="1"/>
</dbReference>
<keyword evidence="3 5" id="KW-1133">Transmembrane helix</keyword>
<evidence type="ECO:0000256" key="4">
    <source>
        <dbReference type="ARBA" id="ARBA00023136"/>
    </source>
</evidence>
<keyword evidence="2 5" id="KW-0812">Transmembrane</keyword>
<keyword evidence="8" id="KW-1185">Reference proteome</keyword>
<dbReference type="Gene3D" id="1.20.1560.10">
    <property type="entry name" value="ABC transporter type 1, transmembrane domain"/>
    <property type="match status" value="1"/>
</dbReference>
<dbReference type="OrthoDB" id="6500128at2759"/>
<keyword evidence="4 5" id="KW-0472">Membrane</keyword>
<dbReference type="Pfam" id="PF00005">
    <property type="entry name" value="ABC_tran"/>
    <property type="match status" value="1"/>
</dbReference>
<dbReference type="SUPFAM" id="SSF52540">
    <property type="entry name" value="P-loop containing nucleoside triphosphate hydrolases"/>
    <property type="match status" value="2"/>
</dbReference>
<sequence>MSGSQRQRLAIARSIIKSPKFLILDEGTSAVDVRGEKFVQAALDKVSEARMTITIAHRLWTIKKSDKIVDMNGVYFALVGARQLSMEESFLEDVDSIKETIADILQLEHRKYCFCYSVLLLAPLQAALPLQCRPTILAQRVRVVTETEQQFTSSENHWSLMFFVLALGMGAAFYMLGISSNSISTHITCHYRQECFESVPAKRITFFYAEENSSGTLTSAVSCDPTQLQQLLGINMVLEMQAIFSRTGCIINAFVLGRRLTAVTVFMALPIILIGNFIRLRNELQLVDMNQAVFDESSKFAVESIGACRTVTLLTLEDVICKQYVSSFLVYTAIVNGSESAGTFLSFGLYVEAIDIAQASAATNRILSFRILNSRTYKVASELHNTEGGVEIELRDIENGQFAALVGASECGKVGIVSLLERFYDVQKGKILCNGTDITDTDVVENRKAQIKLSSSARNSLVPRHNQIDAAQKQRLSIARAVIRNPKILLLDEAVNSLNSESEKLVQAAFERAATGRTMRDVYYSTCRFQALDR</sequence>
<dbReference type="InterPro" id="IPR027417">
    <property type="entry name" value="P-loop_NTPase"/>
</dbReference>
<organism evidence="7 8">
    <name type="scientific">Calycina marina</name>
    <dbReference type="NCBI Taxonomy" id="1763456"/>
    <lineage>
        <taxon>Eukaryota</taxon>
        <taxon>Fungi</taxon>
        <taxon>Dikarya</taxon>
        <taxon>Ascomycota</taxon>
        <taxon>Pezizomycotina</taxon>
        <taxon>Leotiomycetes</taxon>
        <taxon>Helotiales</taxon>
        <taxon>Pezizellaceae</taxon>
        <taxon>Calycina</taxon>
    </lineage>
</organism>
<dbReference type="InterPro" id="IPR039421">
    <property type="entry name" value="Type_1_exporter"/>
</dbReference>
<evidence type="ECO:0000313" key="8">
    <source>
        <dbReference type="Proteomes" id="UP000887226"/>
    </source>
</evidence>
<evidence type="ECO:0000256" key="1">
    <source>
        <dbReference type="ARBA" id="ARBA00004141"/>
    </source>
</evidence>
<feature type="transmembrane region" description="Helical" evidence="5">
    <location>
        <begin position="158"/>
        <end position="176"/>
    </location>
</feature>
<proteinExistence type="predicted"/>
<feature type="transmembrane region" description="Helical" evidence="5">
    <location>
        <begin position="260"/>
        <end position="278"/>
    </location>
</feature>
<evidence type="ECO:0000256" key="5">
    <source>
        <dbReference type="SAM" id="Phobius"/>
    </source>
</evidence>
<evidence type="ECO:0000259" key="6">
    <source>
        <dbReference type="PROSITE" id="PS50929"/>
    </source>
</evidence>
<dbReference type="Proteomes" id="UP000887226">
    <property type="component" value="Unassembled WGS sequence"/>
</dbReference>
<dbReference type="InterPro" id="IPR003439">
    <property type="entry name" value="ABC_transporter-like_ATP-bd"/>
</dbReference>
<dbReference type="Gene3D" id="3.40.50.300">
    <property type="entry name" value="P-loop containing nucleotide triphosphate hydrolases"/>
    <property type="match status" value="3"/>
</dbReference>
<name>A0A9P8CIQ7_9HELO</name>
<comment type="subcellular location">
    <subcellularLocation>
        <location evidence="1">Membrane</location>
        <topology evidence="1">Multi-pass membrane protein</topology>
    </subcellularLocation>
</comment>
<protein>
    <submittedName>
        <fullName evidence="7">P-loop containing nucleoside triphosphate hydrolase protein</fullName>
    </submittedName>
</protein>
<dbReference type="InterPro" id="IPR011527">
    <property type="entry name" value="ABC1_TM_dom"/>
</dbReference>
<dbReference type="PANTHER" id="PTHR24221:SF213">
    <property type="entry name" value="ABC MULTIDRUG TRANSPORTER (EUROFUNG)"/>
    <property type="match status" value="1"/>
</dbReference>
<dbReference type="PANTHER" id="PTHR24221">
    <property type="entry name" value="ATP-BINDING CASSETTE SUB-FAMILY B"/>
    <property type="match status" value="1"/>
</dbReference>